<evidence type="ECO:0008006" key="8">
    <source>
        <dbReference type="Google" id="ProtNLM"/>
    </source>
</evidence>
<dbReference type="AlphaFoldDB" id="A0A315VWN6"/>
<dbReference type="Proteomes" id="UP000250572">
    <property type="component" value="Unassembled WGS sequence"/>
</dbReference>
<evidence type="ECO:0000256" key="4">
    <source>
        <dbReference type="ARBA" id="ARBA00023242"/>
    </source>
</evidence>
<organism evidence="6 7">
    <name type="scientific">Gambusia affinis</name>
    <name type="common">Western mosquitofish</name>
    <name type="synonym">Heterandria affinis</name>
    <dbReference type="NCBI Taxonomy" id="33528"/>
    <lineage>
        <taxon>Eukaryota</taxon>
        <taxon>Metazoa</taxon>
        <taxon>Chordata</taxon>
        <taxon>Craniata</taxon>
        <taxon>Vertebrata</taxon>
        <taxon>Euteleostomi</taxon>
        <taxon>Actinopterygii</taxon>
        <taxon>Neopterygii</taxon>
        <taxon>Teleostei</taxon>
        <taxon>Neoteleostei</taxon>
        <taxon>Acanthomorphata</taxon>
        <taxon>Ovalentaria</taxon>
        <taxon>Atherinomorphae</taxon>
        <taxon>Cyprinodontiformes</taxon>
        <taxon>Poeciliidae</taxon>
        <taxon>Poeciliinae</taxon>
        <taxon>Gambusia</taxon>
    </lineage>
</organism>
<dbReference type="GO" id="GO:0000785">
    <property type="term" value="C:chromatin"/>
    <property type="evidence" value="ECO:0007669"/>
    <property type="project" value="InterPro"/>
</dbReference>
<evidence type="ECO:0000256" key="3">
    <source>
        <dbReference type="ARBA" id="ARBA00023125"/>
    </source>
</evidence>
<evidence type="ECO:0000313" key="7">
    <source>
        <dbReference type="Proteomes" id="UP000250572"/>
    </source>
</evidence>
<protein>
    <recommendedName>
        <fullName evidence="8">High mobility group nucleosome-binding domain-containing protein 3</fullName>
    </recommendedName>
</protein>
<dbReference type="InterPro" id="IPR000079">
    <property type="entry name" value="HMGN_fam"/>
</dbReference>
<comment type="similarity">
    <text evidence="2">Belongs to the HMGN family.</text>
</comment>
<gene>
    <name evidence="6" type="ORF">CCH79_00000193</name>
</gene>
<accession>A0A315VWN6</accession>
<feature type="region of interest" description="Disordered" evidence="5">
    <location>
        <begin position="82"/>
        <end position="132"/>
    </location>
</feature>
<dbReference type="Pfam" id="PF01101">
    <property type="entry name" value="HMG14_17"/>
    <property type="match status" value="1"/>
</dbReference>
<proteinExistence type="inferred from homology"/>
<dbReference type="GO" id="GO:0005634">
    <property type="term" value="C:nucleus"/>
    <property type="evidence" value="ECO:0007669"/>
    <property type="project" value="UniProtKB-SubCell"/>
</dbReference>
<comment type="caution">
    <text evidence="6">The sequence shown here is derived from an EMBL/GenBank/DDBJ whole genome shotgun (WGS) entry which is preliminary data.</text>
</comment>
<comment type="subcellular location">
    <subcellularLocation>
        <location evidence="1">Nucleus</location>
    </subcellularLocation>
</comment>
<keyword evidence="7" id="KW-1185">Reference proteome</keyword>
<name>A0A315VWN6_GAMAF</name>
<dbReference type="PRINTS" id="PR00925">
    <property type="entry name" value="NONHISHMG17"/>
</dbReference>
<dbReference type="EMBL" id="NHOQ01001000">
    <property type="protein sequence ID" value="PWA27730.1"/>
    <property type="molecule type" value="Genomic_DNA"/>
</dbReference>
<feature type="compositionally biased region" description="Basic and acidic residues" evidence="5">
    <location>
        <begin position="90"/>
        <end position="106"/>
    </location>
</feature>
<reference evidence="6 7" key="1">
    <citation type="journal article" date="2018" name="G3 (Bethesda)">
        <title>A High-Quality Reference Genome for the Invasive Mosquitofish Gambusia affinis Using a Chicago Library.</title>
        <authorList>
            <person name="Hoffberg S.L."/>
            <person name="Troendle N.J."/>
            <person name="Glenn T.C."/>
            <person name="Mahmud O."/>
            <person name="Louha S."/>
            <person name="Chalopin D."/>
            <person name="Bennetzen J.L."/>
            <person name="Mauricio R."/>
        </authorList>
    </citation>
    <scope>NUCLEOTIDE SEQUENCE [LARGE SCALE GENOMIC DNA]</scope>
    <source>
        <strain evidence="6">NE01/NJP1002.9</strain>
        <tissue evidence="6">Muscle</tissue>
    </source>
</reference>
<evidence type="ECO:0000256" key="1">
    <source>
        <dbReference type="ARBA" id="ARBA00004123"/>
    </source>
</evidence>
<sequence>MPLLRTVANSPMEERCSDEVLKVECWKNPQRVLRVRKPLKSQSKSVTEARGFRVHSSTLSAVGKPAPNLLVFHCDRVTDLSFEKPAPPKAEVKPKKTVVKKDEKGPKAKKGGAKGKKEDGPAQNGETKANEV</sequence>
<evidence type="ECO:0000256" key="5">
    <source>
        <dbReference type="SAM" id="MobiDB-lite"/>
    </source>
</evidence>
<keyword evidence="4" id="KW-0539">Nucleus</keyword>
<evidence type="ECO:0000313" key="6">
    <source>
        <dbReference type="EMBL" id="PWA27730.1"/>
    </source>
</evidence>
<keyword evidence="3" id="KW-0238">DNA-binding</keyword>
<evidence type="ECO:0000256" key="2">
    <source>
        <dbReference type="ARBA" id="ARBA00007696"/>
    </source>
</evidence>
<dbReference type="GO" id="GO:0031492">
    <property type="term" value="F:nucleosomal DNA binding"/>
    <property type="evidence" value="ECO:0007669"/>
    <property type="project" value="InterPro"/>
</dbReference>